<dbReference type="InterPro" id="IPR013780">
    <property type="entry name" value="Glyco_hydro_b"/>
</dbReference>
<proteinExistence type="predicted"/>
<evidence type="ECO:0000313" key="2">
    <source>
        <dbReference type="EMBL" id="MFD3395139.1"/>
    </source>
</evidence>
<dbReference type="InterPro" id="IPR039743">
    <property type="entry name" value="6GAL/EXGAL"/>
</dbReference>
<keyword evidence="2" id="KW-0378">Hydrolase</keyword>
<accession>A0ABW6DMF7</accession>
<dbReference type="PANTHER" id="PTHR42767">
    <property type="entry name" value="ENDO-BETA-1,6-GALACTANASE"/>
    <property type="match status" value="1"/>
</dbReference>
<dbReference type="InterPro" id="IPR017853">
    <property type="entry name" value="GH"/>
</dbReference>
<dbReference type="PANTHER" id="PTHR42767:SF1">
    <property type="entry name" value="ENDO-BETA-1,6-GALACTANASE-LIKE DOMAIN-CONTAINING PROTEIN"/>
    <property type="match status" value="1"/>
</dbReference>
<name>A0ABW6DMF7_9BACT</name>
<keyword evidence="3" id="KW-1185">Reference proteome</keyword>
<dbReference type="EMBL" id="JBBKXZ010000004">
    <property type="protein sequence ID" value="MFD3395139.1"/>
    <property type="molecule type" value="Genomic_DNA"/>
</dbReference>
<feature type="domain" description="Endo-beta-1,6-galactanase-like" evidence="1">
    <location>
        <begin position="19"/>
        <end position="381"/>
    </location>
</feature>
<dbReference type="Gene3D" id="3.20.20.80">
    <property type="entry name" value="Glycosidases"/>
    <property type="match status" value="1"/>
</dbReference>
<dbReference type="GO" id="GO:0016787">
    <property type="term" value="F:hydrolase activity"/>
    <property type="evidence" value="ECO:0007669"/>
    <property type="project" value="UniProtKB-KW"/>
</dbReference>
<reference evidence="2 3" key="1">
    <citation type="submission" date="2024-03" db="EMBL/GenBank/DDBJ databases">
        <title>Aquirufa genome sequencing.</title>
        <authorList>
            <person name="Pitt A."/>
            <person name="Hahn M.W."/>
        </authorList>
    </citation>
    <scope>NUCLEOTIDE SEQUENCE [LARGE SCALE GENOMIC DNA]</scope>
    <source>
        <strain evidence="2 3">OSTEICH-129V</strain>
    </source>
</reference>
<organism evidence="2 3">
    <name type="scientific">Aquirufa avitistagni</name>
    <dbReference type="NCBI Taxonomy" id="3104728"/>
    <lineage>
        <taxon>Bacteria</taxon>
        <taxon>Pseudomonadati</taxon>
        <taxon>Bacteroidota</taxon>
        <taxon>Cytophagia</taxon>
        <taxon>Cytophagales</taxon>
        <taxon>Flectobacillaceae</taxon>
        <taxon>Aquirufa</taxon>
    </lineage>
</organism>
<dbReference type="Pfam" id="PF14587">
    <property type="entry name" value="Glyco_hydr_30_2"/>
    <property type="match status" value="1"/>
</dbReference>
<protein>
    <submittedName>
        <fullName evidence="2">Glycoside hydrolase</fullName>
    </submittedName>
</protein>
<sequence length="500" mass="55955">MKKYAWIGLVLICLHAQGQQITFDTHKTYQTMHSFGASDCWSMAMIGKYYPESKKKQIAEWLFSLETDTSGTPKGIGLSLWRFNIGAGSFEQGQASKISNEWRRSESFLTGNTYDWEKQKGQQYFLDAAKKNGVPYTLGFLNSSPVQMTQNGLAIGSGKLAEWNFNKEKIDAWTDFITNVSSHFQFTYLSPFNEPQWDWGPGKSGEASQEGTPINNQDLAWATRKLAQKFQQTNTKTKIVISEAGQLNYLVDTKSNRPGQDGQIDDFFSANSLNNLGNEPTVEKVIAGHSYFTTSPTSRRVALRQAVGKKAQEAQIDYWQSEFCILGDNAGEIKGNGVDLGIKTALYVAKVIHADIHDANATSWSWWLAVSANDFKDGLIYTFNGSNKGENDANKYDADLYDSKTLWAMGNYSRFVRPGMKRIEASITQPDCLITGFTDQKSNVFVLVNSGNAFEMNWPSQHVIKTYTTAENENLTFQSVRNGKVQVPAFSVMTLVMEAN</sequence>
<comment type="caution">
    <text evidence="2">The sequence shown here is derived from an EMBL/GenBank/DDBJ whole genome shotgun (WGS) entry which is preliminary data.</text>
</comment>
<evidence type="ECO:0000313" key="3">
    <source>
        <dbReference type="Proteomes" id="UP001598138"/>
    </source>
</evidence>
<dbReference type="Gene3D" id="2.60.40.1180">
    <property type="entry name" value="Golgi alpha-mannosidase II"/>
    <property type="match status" value="1"/>
</dbReference>
<dbReference type="SUPFAM" id="SSF51445">
    <property type="entry name" value="(Trans)glycosidases"/>
    <property type="match status" value="1"/>
</dbReference>
<dbReference type="InterPro" id="IPR039514">
    <property type="entry name" value="6GAL-like"/>
</dbReference>
<dbReference type="Proteomes" id="UP001598138">
    <property type="component" value="Unassembled WGS sequence"/>
</dbReference>
<dbReference type="RefSeq" id="WP_377984012.1">
    <property type="nucleotide sequence ID" value="NZ_JBBKXZ010000004.1"/>
</dbReference>
<gene>
    <name evidence="2" type="ORF">U0R10_10955</name>
</gene>
<evidence type="ECO:0000259" key="1">
    <source>
        <dbReference type="Pfam" id="PF14587"/>
    </source>
</evidence>